<feature type="compositionally biased region" description="Basic residues" evidence="1">
    <location>
        <begin position="27"/>
        <end position="40"/>
    </location>
</feature>
<protein>
    <recommendedName>
        <fullName evidence="2">DUF6532 domain-containing protein</fullName>
    </recommendedName>
</protein>
<organism evidence="3 4">
    <name type="scientific">Mycena metata</name>
    <dbReference type="NCBI Taxonomy" id="1033252"/>
    <lineage>
        <taxon>Eukaryota</taxon>
        <taxon>Fungi</taxon>
        <taxon>Dikarya</taxon>
        <taxon>Basidiomycota</taxon>
        <taxon>Agaricomycotina</taxon>
        <taxon>Agaricomycetes</taxon>
        <taxon>Agaricomycetidae</taxon>
        <taxon>Agaricales</taxon>
        <taxon>Marasmiineae</taxon>
        <taxon>Mycenaceae</taxon>
        <taxon>Mycena</taxon>
    </lineage>
</organism>
<evidence type="ECO:0000256" key="1">
    <source>
        <dbReference type="SAM" id="MobiDB-lite"/>
    </source>
</evidence>
<evidence type="ECO:0000259" key="2">
    <source>
        <dbReference type="Pfam" id="PF20149"/>
    </source>
</evidence>
<feature type="compositionally biased region" description="Low complexity" evidence="1">
    <location>
        <begin position="188"/>
        <end position="199"/>
    </location>
</feature>
<dbReference type="InterPro" id="IPR045341">
    <property type="entry name" value="DUF6532"/>
</dbReference>
<evidence type="ECO:0000313" key="3">
    <source>
        <dbReference type="EMBL" id="KAJ7691491.1"/>
    </source>
</evidence>
<feature type="compositionally biased region" description="Acidic residues" evidence="1">
    <location>
        <begin position="430"/>
        <end position="450"/>
    </location>
</feature>
<dbReference type="Pfam" id="PF20149">
    <property type="entry name" value="DUF6532"/>
    <property type="match status" value="1"/>
</dbReference>
<sequence length="724" mass="80115">MAGDKKPNAAKKAKSTSNNPLSSAQQKAKKAAQSPKKKATSKATNTKPKASTSRDALEDKENEEDLQGRGRRAKKDRLAQLELDSEKIASKPPKKRSIHDAILDGEEENVNAPRAKKKNVQMPKDPPLSLTAPVPSKTIPQKLTLKIPGKPSLNPVNKVAAKVPTGVSRGQSPAPVPQTTKPAKGSYRSPSPDSSPLPRRLVRKSKTSQYSAAYSSDGGLDKSPAGKGGRAPSGDEYMPNAEDVFGTKGLQEGGDEMDIFGPQDGGVGGNAMDFELGIEGGSDNNDNDDDDNDNDNDNNDDDEDNQGQDQDQGHQPDRDERDDEEDEDQDEDEDEADCRLEVIRRERQEIQDKRDQRHAEAKRTDRAASNNHKGEGSRSSGGKKSGGGGKGAKGDDVLEKHRRGNRATRPPNAEQLALHARRQEGRGDVEDQDDNDVEDEDDDDEDDDDEGQKKTRKTRTAKEKSSTTEGFYPGPWKTVVGMMKTRTYSNLLLGEFFPDREEFDARTKTKYIATIKQCEQGHKLYLEPGIWETYQEDLMQITTTFRGRCKTAGQKAIEVHFRDELVPSVTEFGGGFGQGEYEQKVADNVARLIRRGYFHTNGKDEKDKVNNFMHPVIGECIYNILYHGKKAPTTALRQKIKCYEAEIVAVAVVSVRGALDNYTTGTFLSPEFNEASYRPLYDRTLSLIDQALNHEDHGTQRSLRLKTWTSHCNRSCHTLVSSSL</sequence>
<accession>A0AAD7DH92</accession>
<dbReference type="EMBL" id="JARKIB010000810">
    <property type="protein sequence ID" value="KAJ7691491.1"/>
    <property type="molecule type" value="Genomic_DNA"/>
</dbReference>
<gene>
    <name evidence="3" type="ORF">B0H16DRAFT_1752321</name>
</gene>
<feature type="compositionally biased region" description="Acidic residues" evidence="1">
    <location>
        <begin position="285"/>
        <end position="306"/>
    </location>
</feature>
<dbReference type="Proteomes" id="UP001215598">
    <property type="component" value="Unassembled WGS sequence"/>
</dbReference>
<evidence type="ECO:0000313" key="4">
    <source>
        <dbReference type="Proteomes" id="UP001215598"/>
    </source>
</evidence>
<feature type="compositionally biased region" description="Basic and acidic residues" evidence="1">
    <location>
        <begin position="337"/>
        <end position="376"/>
    </location>
</feature>
<dbReference type="AlphaFoldDB" id="A0AAD7DH92"/>
<comment type="caution">
    <text evidence="3">The sequence shown here is derived from an EMBL/GenBank/DDBJ whole genome shotgun (WGS) entry which is preliminary data.</text>
</comment>
<feature type="compositionally biased region" description="Basic and acidic residues" evidence="1">
    <location>
        <begin position="76"/>
        <end position="89"/>
    </location>
</feature>
<feature type="region of interest" description="Disordered" evidence="1">
    <location>
        <begin position="1"/>
        <end position="469"/>
    </location>
</feature>
<keyword evidence="4" id="KW-1185">Reference proteome</keyword>
<name>A0AAD7DH92_9AGAR</name>
<feature type="domain" description="DUF6532" evidence="2">
    <location>
        <begin position="490"/>
        <end position="689"/>
    </location>
</feature>
<reference evidence="3" key="1">
    <citation type="submission" date="2023-03" db="EMBL/GenBank/DDBJ databases">
        <title>Massive genome expansion in bonnet fungi (Mycena s.s.) driven by repeated elements and novel gene families across ecological guilds.</title>
        <authorList>
            <consortium name="Lawrence Berkeley National Laboratory"/>
            <person name="Harder C.B."/>
            <person name="Miyauchi S."/>
            <person name="Viragh M."/>
            <person name="Kuo A."/>
            <person name="Thoen E."/>
            <person name="Andreopoulos B."/>
            <person name="Lu D."/>
            <person name="Skrede I."/>
            <person name="Drula E."/>
            <person name="Henrissat B."/>
            <person name="Morin E."/>
            <person name="Kohler A."/>
            <person name="Barry K."/>
            <person name="LaButti K."/>
            <person name="Morin E."/>
            <person name="Salamov A."/>
            <person name="Lipzen A."/>
            <person name="Mereny Z."/>
            <person name="Hegedus B."/>
            <person name="Baldrian P."/>
            <person name="Stursova M."/>
            <person name="Weitz H."/>
            <person name="Taylor A."/>
            <person name="Grigoriev I.V."/>
            <person name="Nagy L.G."/>
            <person name="Martin F."/>
            <person name="Kauserud H."/>
        </authorList>
    </citation>
    <scope>NUCLEOTIDE SEQUENCE</scope>
    <source>
        <strain evidence="3">CBHHK182m</strain>
    </source>
</reference>
<feature type="compositionally biased region" description="Low complexity" evidence="1">
    <location>
        <begin position="41"/>
        <end position="53"/>
    </location>
</feature>
<feature type="compositionally biased region" description="Acidic residues" evidence="1">
    <location>
        <begin position="320"/>
        <end position="336"/>
    </location>
</feature>
<proteinExistence type="predicted"/>